<keyword evidence="3" id="KW-1003">Cell membrane</keyword>
<accession>E7C2E6</accession>
<keyword evidence="7" id="KW-0813">Transport</keyword>
<dbReference type="InterPro" id="IPR003400">
    <property type="entry name" value="ExbD"/>
</dbReference>
<evidence type="ECO:0000256" key="1">
    <source>
        <dbReference type="ARBA" id="ARBA00004162"/>
    </source>
</evidence>
<evidence type="ECO:0000256" key="5">
    <source>
        <dbReference type="ARBA" id="ARBA00022989"/>
    </source>
</evidence>
<evidence type="ECO:0000256" key="3">
    <source>
        <dbReference type="ARBA" id="ARBA00022475"/>
    </source>
</evidence>
<name>E7C2E6_9BACT</name>
<evidence type="ECO:0000256" key="6">
    <source>
        <dbReference type="ARBA" id="ARBA00023136"/>
    </source>
</evidence>
<evidence type="ECO:0008006" key="10">
    <source>
        <dbReference type="Google" id="ProtNLM"/>
    </source>
</evidence>
<evidence type="ECO:0000256" key="8">
    <source>
        <dbReference type="SAM" id="MobiDB-lite"/>
    </source>
</evidence>
<dbReference type="GO" id="GO:0015031">
    <property type="term" value="P:protein transport"/>
    <property type="evidence" value="ECO:0007669"/>
    <property type="project" value="UniProtKB-KW"/>
</dbReference>
<evidence type="ECO:0000256" key="4">
    <source>
        <dbReference type="ARBA" id="ARBA00022692"/>
    </source>
</evidence>
<dbReference type="GO" id="GO:0005886">
    <property type="term" value="C:plasma membrane"/>
    <property type="evidence" value="ECO:0007669"/>
    <property type="project" value="UniProtKB-SubCell"/>
</dbReference>
<evidence type="ECO:0000256" key="7">
    <source>
        <dbReference type="RuleBase" id="RU003879"/>
    </source>
</evidence>
<dbReference type="GO" id="GO:0022857">
    <property type="term" value="F:transmembrane transporter activity"/>
    <property type="evidence" value="ECO:0007669"/>
    <property type="project" value="InterPro"/>
</dbReference>
<keyword evidence="7" id="KW-0653">Protein transport</keyword>
<dbReference type="Pfam" id="PF02472">
    <property type="entry name" value="ExbD"/>
    <property type="match status" value="1"/>
</dbReference>
<protein>
    <recommendedName>
        <fullName evidence="10">Biopolymer transport protein</fullName>
    </recommendedName>
</protein>
<dbReference type="EMBL" id="GU567961">
    <property type="protein sequence ID" value="ADI21620.1"/>
    <property type="molecule type" value="Genomic_DNA"/>
</dbReference>
<evidence type="ECO:0000313" key="9">
    <source>
        <dbReference type="EMBL" id="ADI21620.1"/>
    </source>
</evidence>
<comment type="subcellular location">
    <subcellularLocation>
        <location evidence="1">Cell membrane</location>
        <topology evidence="1">Single-pass membrane protein</topology>
    </subcellularLocation>
    <subcellularLocation>
        <location evidence="7">Cell membrane</location>
        <topology evidence="7">Single-pass type II membrane protein</topology>
    </subcellularLocation>
</comment>
<sequence>MSEAQEAIPEGINDLPDPASFVRPEGEEAPRKRKRRAEEEGGMPNINSLMDIMTILLVFLLKSYSADPVQLKAAPDLKPPFSSAQIKPDQSATVTITLNNLMVDDSPVLKIEQGKVDEAHRSGGGFMIDPLFEALQSAVENQKQIASFNSAAEFSGIITIISDRNVPFSLLSQVMYTAGQAEFNKFKFLVVKGSG</sequence>
<reference evidence="9" key="1">
    <citation type="submission" date="2010-01" db="EMBL/GenBank/DDBJ databases">
        <title>Genome fragments of uncultured bacteria from the North Pacific subtropical Gyre.</title>
        <authorList>
            <person name="Pham V.D."/>
            <person name="Delong E.F."/>
        </authorList>
    </citation>
    <scope>NUCLEOTIDE SEQUENCE</scope>
</reference>
<evidence type="ECO:0000256" key="2">
    <source>
        <dbReference type="ARBA" id="ARBA00005811"/>
    </source>
</evidence>
<keyword evidence="5" id="KW-1133">Transmembrane helix</keyword>
<organism evidence="9">
    <name type="scientific">uncultured myxobacterium HF0130_06F04</name>
    <dbReference type="NCBI Taxonomy" id="723555"/>
    <lineage>
        <taxon>Bacteria</taxon>
        <taxon>Pseudomonadati</taxon>
        <taxon>Myxococcota</taxon>
        <taxon>Myxococcia</taxon>
        <taxon>Myxococcales</taxon>
        <taxon>environmental samples</taxon>
    </lineage>
</organism>
<feature type="region of interest" description="Disordered" evidence="8">
    <location>
        <begin position="1"/>
        <end position="44"/>
    </location>
</feature>
<keyword evidence="4 7" id="KW-0812">Transmembrane</keyword>
<comment type="similarity">
    <text evidence="2 7">Belongs to the ExbD/TolR family.</text>
</comment>
<proteinExistence type="inferred from homology"/>
<dbReference type="AlphaFoldDB" id="E7C2E6"/>
<keyword evidence="6" id="KW-0472">Membrane</keyword>